<dbReference type="PANTHER" id="PTHR43280:SF27">
    <property type="entry name" value="TRANSCRIPTIONAL REGULATOR MTLR"/>
    <property type="match status" value="1"/>
</dbReference>
<keyword evidence="1" id="KW-0805">Transcription regulation</keyword>
<dbReference type="SUPFAM" id="SSF46689">
    <property type="entry name" value="Homeodomain-like"/>
    <property type="match status" value="2"/>
</dbReference>
<evidence type="ECO:0000256" key="2">
    <source>
        <dbReference type="ARBA" id="ARBA00023125"/>
    </source>
</evidence>
<dbReference type="RefSeq" id="WP_100258275.1">
    <property type="nucleotide sequence ID" value="NZ_CP011797.1"/>
</dbReference>
<keyword evidence="6" id="KW-1185">Reference proteome</keyword>
<dbReference type="GO" id="GO:0043565">
    <property type="term" value="F:sequence-specific DNA binding"/>
    <property type="evidence" value="ECO:0007669"/>
    <property type="project" value="InterPro"/>
</dbReference>
<dbReference type="Pfam" id="PF07883">
    <property type="entry name" value="Cupin_2"/>
    <property type="match status" value="1"/>
</dbReference>
<dbReference type="EMBL" id="CP011797">
    <property type="protein sequence ID" value="ATX78062.1"/>
    <property type="molecule type" value="Genomic_DNA"/>
</dbReference>
<dbReference type="KEGG" id="rfo:REIFOR_02941"/>
<dbReference type="PANTHER" id="PTHR43280">
    <property type="entry name" value="ARAC-FAMILY TRANSCRIPTIONAL REGULATOR"/>
    <property type="match status" value="1"/>
</dbReference>
<dbReference type="GO" id="GO:0003700">
    <property type="term" value="F:DNA-binding transcription factor activity"/>
    <property type="evidence" value="ECO:0007669"/>
    <property type="project" value="InterPro"/>
</dbReference>
<dbReference type="PROSITE" id="PS01124">
    <property type="entry name" value="HTH_ARAC_FAMILY_2"/>
    <property type="match status" value="1"/>
</dbReference>
<reference evidence="5 6" key="1">
    <citation type="journal article" date="2017" name="Environ. Microbiol.">
        <title>Genomic and physiological analyses of 'Reinekea forsetii' reveal a versatile opportunistic lifestyle during spring algae blooms.</title>
        <authorList>
            <person name="Avci B."/>
            <person name="Hahnke R.L."/>
            <person name="Chafee M."/>
            <person name="Fischer T."/>
            <person name="Gruber-Vodicka H."/>
            <person name="Tegetmeyer H.E."/>
            <person name="Harder J."/>
            <person name="Fuchs B.M."/>
            <person name="Amann R.I."/>
            <person name="Teeling H."/>
        </authorList>
    </citation>
    <scope>NUCLEOTIDE SEQUENCE [LARGE SCALE GENOMIC DNA]</scope>
    <source>
        <strain evidence="5 6">Hel1_31_D35</strain>
    </source>
</reference>
<accession>A0A2K8KTX6</accession>
<proteinExistence type="predicted"/>
<dbReference type="InterPro" id="IPR011051">
    <property type="entry name" value="RmlC_Cupin_sf"/>
</dbReference>
<gene>
    <name evidence="5" type="ORF">REIFOR_02941</name>
</gene>
<dbReference type="OrthoDB" id="9816011at2"/>
<dbReference type="Gene3D" id="2.60.120.10">
    <property type="entry name" value="Jelly Rolls"/>
    <property type="match status" value="1"/>
</dbReference>
<dbReference type="SMART" id="SM00342">
    <property type="entry name" value="HTH_ARAC"/>
    <property type="match status" value="1"/>
</dbReference>
<evidence type="ECO:0000256" key="1">
    <source>
        <dbReference type="ARBA" id="ARBA00023015"/>
    </source>
</evidence>
<evidence type="ECO:0000313" key="5">
    <source>
        <dbReference type="EMBL" id="ATX78062.1"/>
    </source>
</evidence>
<dbReference type="Gene3D" id="1.10.10.60">
    <property type="entry name" value="Homeodomain-like"/>
    <property type="match status" value="2"/>
</dbReference>
<protein>
    <submittedName>
        <fullName evidence="5">Transcriptional regulator of various polyols utilization, AraC family</fullName>
    </submittedName>
</protein>
<dbReference type="Pfam" id="PF12833">
    <property type="entry name" value="HTH_18"/>
    <property type="match status" value="1"/>
</dbReference>
<organism evidence="5 6">
    <name type="scientific">Reinekea forsetii</name>
    <dbReference type="NCBI Taxonomy" id="1336806"/>
    <lineage>
        <taxon>Bacteria</taxon>
        <taxon>Pseudomonadati</taxon>
        <taxon>Pseudomonadota</taxon>
        <taxon>Gammaproteobacteria</taxon>
        <taxon>Oceanospirillales</taxon>
        <taxon>Saccharospirillaceae</taxon>
        <taxon>Reinekea</taxon>
    </lineage>
</organism>
<dbReference type="InterPro" id="IPR014710">
    <property type="entry name" value="RmlC-like_jellyroll"/>
</dbReference>
<dbReference type="InterPro" id="IPR013096">
    <property type="entry name" value="Cupin_2"/>
</dbReference>
<dbReference type="InterPro" id="IPR009057">
    <property type="entry name" value="Homeodomain-like_sf"/>
</dbReference>
<dbReference type="SUPFAM" id="SSF51182">
    <property type="entry name" value="RmlC-like cupins"/>
    <property type="match status" value="1"/>
</dbReference>
<dbReference type="InterPro" id="IPR018060">
    <property type="entry name" value="HTH_AraC"/>
</dbReference>
<dbReference type="Proteomes" id="UP000229757">
    <property type="component" value="Chromosome"/>
</dbReference>
<sequence length="279" mass="31757">MRAYLEQVGLAQVKASLKVFTKHQLPKDSSWHFHPEIEFVLVLAGHGQALIGDSVGAYQTGDLFMTGRNLPHHYVTRETERVHFLIVQFNGRIFDHLPEFETIRQQLQLAQKGLLFSALPIAIRDRLIEMPSLQPTEALFALFEVMHACSSQPSLAVSSLSSATGSHFNRYQVRLQKVLDYINRNMASPISAKAIADQCAMTLPSFSRWFRQTLNTTFSDYLKICRMEQACHYLMTTDLPVNRIGPLVGYETLSHFNRTFKAAKQCSPLAYRKRAMHPD</sequence>
<evidence type="ECO:0000259" key="4">
    <source>
        <dbReference type="PROSITE" id="PS01124"/>
    </source>
</evidence>
<evidence type="ECO:0000313" key="6">
    <source>
        <dbReference type="Proteomes" id="UP000229757"/>
    </source>
</evidence>
<keyword evidence="3" id="KW-0804">Transcription</keyword>
<feature type="domain" description="HTH araC/xylS-type" evidence="4">
    <location>
        <begin position="176"/>
        <end position="274"/>
    </location>
</feature>
<keyword evidence="2" id="KW-0238">DNA-binding</keyword>
<dbReference type="AlphaFoldDB" id="A0A2K8KTX6"/>
<name>A0A2K8KTX6_9GAMM</name>
<evidence type="ECO:0000256" key="3">
    <source>
        <dbReference type="ARBA" id="ARBA00023163"/>
    </source>
</evidence>